<dbReference type="Proteomes" id="UP000015102">
    <property type="component" value="Unassembled WGS sequence"/>
</dbReference>
<sequence>MDSAKDSATNSGKISSFMSQISNRVRTISNSSDKGSNFGSDSKTSDNYFYIILVSAHVDINQITADEMSQMYLNNKTYLTLTKRHRSAICTFPHSRVGIGNRIR</sequence>
<dbReference type="EnsemblMetazoa" id="MESCA003786-RA">
    <property type="protein sequence ID" value="MESCA003786-PA"/>
    <property type="gene ID" value="MESCA003786"/>
</dbReference>
<dbReference type="EMBL" id="CAQQ02393554">
    <property type="status" value="NOT_ANNOTATED_CDS"/>
    <property type="molecule type" value="Genomic_DNA"/>
</dbReference>
<dbReference type="HOGENOM" id="CLU_2253093_0_0_1"/>
<reference evidence="2" key="1">
    <citation type="submission" date="2013-02" db="EMBL/GenBank/DDBJ databases">
        <authorList>
            <person name="Hughes D."/>
        </authorList>
    </citation>
    <scope>NUCLEOTIDE SEQUENCE</scope>
    <source>
        <strain>Durham</strain>
        <strain evidence="2">NC isolate 2 -- Noor lab</strain>
    </source>
</reference>
<accession>T1GJX6</accession>
<name>T1GJX6_MEGSC</name>
<keyword evidence="2" id="KW-1185">Reference proteome</keyword>
<evidence type="ECO:0000313" key="2">
    <source>
        <dbReference type="Proteomes" id="UP000015102"/>
    </source>
</evidence>
<protein>
    <submittedName>
        <fullName evidence="1">Uncharacterized protein</fullName>
    </submittedName>
</protein>
<reference evidence="1" key="2">
    <citation type="submission" date="2015-06" db="UniProtKB">
        <authorList>
            <consortium name="EnsemblMetazoa"/>
        </authorList>
    </citation>
    <scope>IDENTIFICATION</scope>
</reference>
<organism evidence="1 2">
    <name type="scientific">Megaselia scalaris</name>
    <name type="common">Humpbacked fly</name>
    <name type="synonym">Phora scalaris</name>
    <dbReference type="NCBI Taxonomy" id="36166"/>
    <lineage>
        <taxon>Eukaryota</taxon>
        <taxon>Metazoa</taxon>
        <taxon>Ecdysozoa</taxon>
        <taxon>Arthropoda</taxon>
        <taxon>Hexapoda</taxon>
        <taxon>Insecta</taxon>
        <taxon>Pterygota</taxon>
        <taxon>Neoptera</taxon>
        <taxon>Endopterygota</taxon>
        <taxon>Diptera</taxon>
        <taxon>Brachycera</taxon>
        <taxon>Muscomorpha</taxon>
        <taxon>Platypezoidea</taxon>
        <taxon>Phoridae</taxon>
        <taxon>Megaseliini</taxon>
        <taxon>Megaselia</taxon>
    </lineage>
</organism>
<dbReference type="AlphaFoldDB" id="T1GJX6"/>
<evidence type="ECO:0000313" key="1">
    <source>
        <dbReference type="EnsemblMetazoa" id="MESCA003786-PA"/>
    </source>
</evidence>
<dbReference type="EMBL" id="CAQQ02393555">
    <property type="status" value="NOT_ANNOTATED_CDS"/>
    <property type="molecule type" value="Genomic_DNA"/>
</dbReference>
<proteinExistence type="predicted"/>